<organism evidence="1 2">
    <name type="scientific">Rhizophagus irregularis (strain DAOM 181602 / DAOM 197198 / MUCL 43194)</name>
    <name type="common">Arbuscular mycorrhizal fungus</name>
    <name type="synonym">Glomus intraradices</name>
    <dbReference type="NCBI Taxonomy" id="747089"/>
    <lineage>
        <taxon>Eukaryota</taxon>
        <taxon>Fungi</taxon>
        <taxon>Fungi incertae sedis</taxon>
        <taxon>Mucoromycota</taxon>
        <taxon>Glomeromycotina</taxon>
        <taxon>Glomeromycetes</taxon>
        <taxon>Glomerales</taxon>
        <taxon>Glomeraceae</taxon>
        <taxon>Rhizophagus</taxon>
    </lineage>
</organism>
<sequence>MPSVKNAFYDIIWKINIKKIISSDCFIKFIVERKCSFINKSKKEYVLQYEDILELEGLGWISYVTFCPIYLHGYDQIQLSIVTQEDSIDMVCNFVLILSICTEYMNYNIIIPLFIIANRICQTYLQSS</sequence>
<reference evidence="1 2" key="1">
    <citation type="journal article" date="2013" name="Proc. Natl. Acad. Sci. U.S.A.">
        <title>Genome of an arbuscular mycorrhizal fungus provides insight into the oldest plant symbiosis.</title>
        <authorList>
            <person name="Tisserant E."/>
            <person name="Malbreil M."/>
            <person name="Kuo A."/>
            <person name="Kohler A."/>
            <person name="Symeonidi A."/>
            <person name="Balestrini R."/>
            <person name="Charron P."/>
            <person name="Duensing N."/>
            <person name="Frei Dit Frey N."/>
            <person name="Gianinazzi-Pearson V."/>
            <person name="Gilbert L.B."/>
            <person name="Handa Y."/>
            <person name="Herr J.R."/>
            <person name="Hijri M."/>
            <person name="Koul R."/>
            <person name="Kawaguchi M."/>
            <person name="Krajinski F."/>
            <person name="Lammers P.J."/>
            <person name="Masclaux F.G."/>
            <person name="Murat C."/>
            <person name="Morin E."/>
            <person name="Ndikumana S."/>
            <person name="Pagni M."/>
            <person name="Petitpierre D."/>
            <person name="Requena N."/>
            <person name="Rosikiewicz P."/>
            <person name="Riley R."/>
            <person name="Saito K."/>
            <person name="San Clemente H."/>
            <person name="Shapiro H."/>
            <person name="van Tuinen D."/>
            <person name="Becard G."/>
            <person name="Bonfante P."/>
            <person name="Paszkowski U."/>
            <person name="Shachar-Hill Y.Y."/>
            <person name="Tuskan G.A."/>
            <person name="Young P.W."/>
            <person name="Sanders I.R."/>
            <person name="Henrissat B."/>
            <person name="Rensing S.A."/>
            <person name="Grigoriev I.V."/>
            <person name="Corradi N."/>
            <person name="Roux C."/>
            <person name="Martin F."/>
        </authorList>
    </citation>
    <scope>NUCLEOTIDE SEQUENCE [LARGE SCALE GENOMIC DNA]</scope>
    <source>
        <strain evidence="1 2">DAOM 197198</strain>
    </source>
</reference>
<accession>A0A2P4P3Y2</accession>
<protein>
    <submittedName>
        <fullName evidence="1">Uncharacterized protein</fullName>
    </submittedName>
</protein>
<name>A0A2P4P3Y2_RHIID</name>
<proteinExistence type="predicted"/>
<evidence type="ECO:0000313" key="2">
    <source>
        <dbReference type="Proteomes" id="UP000018888"/>
    </source>
</evidence>
<evidence type="ECO:0000313" key="1">
    <source>
        <dbReference type="EMBL" id="POG60087.1"/>
    </source>
</evidence>
<keyword evidence="2" id="KW-1185">Reference proteome</keyword>
<comment type="caution">
    <text evidence="1">The sequence shown here is derived from an EMBL/GenBank/DDBJ whole genome shotgun (WGS) entry which is preliminary data.</text>
</comment>
<reference evidence="1 2" key="2">
    <citation type="journal article" date="2018" name="New Phytol.">
        <title>High intraspecific genome diversity in the model arbuscular mycorrhizal symbiont Rhizophagus irregularis.</title>
        <authorList>
            <person name="Chen E.C.H."/>
            <person name="Morin E."/>
            <person name="Beaudet D."/>
            <person name="Noel J."/>
            <person name="Yildirir G."/>
            <person name="Ndikumana S."/>
            <person name="Charron P."/>
            <person name="St-Onge C."/>
            <person name="Giorgi J."/>
            <person name="Kruger M."/>
            <person name="Marton T."/>
            <person name="Ropars J."/>
            <person name="Grigoriev I.V."/>
            <person name="Hainaut M."/>
            <person name="Henrissat B."/>
            <person name="Roux C."/>
            <person name="Martin F."/>
            <person name="Corradi N."/>
        </authorList>
    </citation>
    <scope>NUCLEOTIDE SEQUENCE [LARGE SCALE GENOMIC DNA]</scope>
    <source>
        <strain evidence="1 2">DAOM 197198</strain>
    </source>
</reference>
<gene>
    <name evidence="1" type="ORF">GLOIN_2v808918</name>
</gene>
<dbReference type="Proteomes" id="UP000018888">
    <property type="component" value="Unassembled WGS sequence"/>
</dbReference>
<dbReference type="AlphaFoldDB" id="A0A2P4P3Y2"/>
<dbReference type="EMBL" id="AUPC02000410">
    <property type="protein sequence ID" value="POG60087.1"/>
    <property type="molecule type" value="Genomic_DNA"/>
</dbReference>